<accession>A0A391PFX9</accession>
<dbReference type="EMBL" id="BDIP01011332">
    <property type="protein sequence ID" value="GCA65492.1"/>
    <property type="molecule type" value="Genomic_DNA"/>
</dbReference>
<comment type="caution">
    <text evidence="1">The sequence shown here is derived from an EMBL/GenBank/DDBJ whole genome shotgun (WGS) entry which is preliminary data.</text>
</comment>
<sequence>MSLTFSFTGNYHMNIGLDFVLKKMAVGNTKLCLQ</sequence>
<reference evidence="1 2" key="1">
    <citation type="journal article" date="2018" name="PLoS ONE">
        <title>The draft genome of Kipferlia bialata reveals reductive genome evolution in fornicate parasites.</title>
        <authorList>
            <person name="Tanifuji G."/>
            <person name="Takabayashi S."/>
            <person name="Kume K."/>
            <person name="Takagi M."/>
            <person name="Nakayama T."/>
            <person name="Kamikawa R."/>
            <person name="Inagaki Y."/>
            <person name="Hashimoto T."/>
        </authorList>
    </citation>
    <scope>NUCLEOTIDE SEQUENCE [LARGE SCALE GENOMIC DNA]</scope>
    <source>
        <strain evidence="1">NY0173</strain>
    </source>
</reference>
<evidence type="ECO:0000313" key="2">
    <source>
        <dbReference type="Proteomes" id="UP000265618"/>
    </source>
</evidence>
<organism evidence="1 2">
    <name type="scientific">Kipferlia bialata</name>
    <dbReference type="NCBI Taxonomy" id="797122"/>
    <lineage>
        <taxon>Eukaryota</taxon>
        <taxon>Metamonada</taxon>
        <taxon>Carpediemonas-like organisms</taxon>
        <taxon>Kipferlia</taxon>
    </lineage>
</organism>
<proteinExistence type="predicted"/>
<evidence type="ECO:0000313" key="1">
    <source>
        <dbReference type="EMBL" id="GCA65492.1"/>
    </source>
</evidence>
<dbReference type="AlphaFoldDB" id="A0A391PFX9"/>
<name>A0A391PFX9_9EUKA</name>
<gene>
    <name evidence="1" type="ORF">KIPB_017245</name>
</gene>
<protein>
    <submittedName>
        <fullName evidence="1">Uncharacterized protein</fullName>
    </submittedName>
</protein>
<keyword evidence="2" id="KW-1185">Reference proteome</keyword>
<dbReference type="Proteomes" id="UP000265618">
    <property type="component" value="Unassembled WGS sequence"/>
</dbReference>
<feature type="non-terminal residue" evidence="1">
    <location>
        <position position="34"/>
    </location>
</feature>